<keyword evidence="3" id="KW-1185">Reference proteome</keyword>
<feature type="compositionally biased region" description="Basic and acidic residues" evidence="1">
    <location>
        <begin position="19"/>
        <end position="32"/>
    </location>
</feature>
<feature type="region of interest" description="Disordered" evidence="1">
    <location>
        <begin position="1"/>
        <end position="32"/>
    </location>
</feature>
<gene>
    <name evidence="2" type="ORF">BU24DRAFT_250099</name>
</gene>
<sequence length="100" mass="11412">MTWQQPEVFHTISGSSRSPPDDQHSDPSADIPCERNHYCRWDKSKAPRRKCGRCQEQVNKFLLKCASCGFKVCGKCQKKLVPRHSQDGAKDRKLRALGLL</sequence>
<dbReference type="EMBL" id="ML978071">
    <property type="protein sequence ID" value="KAF2013952.1"/>
    <property type="molecule type" value="Genomic_DNA"/>
</dbReference>
<name>A0A6A5XLD0_9PLEO</name>
<evidence type="ECO:0000256" key="1">
    <source>
        <dbReference type="SAM" id="MobiDB-lite"/>
    </source>
</evidence>
<proteinExistence type="predicted"/>
<dbReference type="AlphaFoldDB" id="A0A6A5XLD0"/>
<reference evidence="2" key="1">
    <citation type="journal article" date="2020" name="Stud. Mycol.">
        <title>101 Dothideomycetes genomes: a test case for predicting lifestyles and emergence of pathogens.</title>
        <authorList>
            <person name="Haridas S."/>
            <person name="Albert R."/>
            <person name="Binder M."/>
            <person name="Bloem J."/>
            <person name="Labutti K."/>
            <person name="Salamov A."/>
            <person name="Andreopoulos B."/>
            <person name="Baker S."/>
            <person name="Barry K."/>
            <person name="Bills G."/>
            <person name="Bluhm B."/>
            <person name="Cannon C."/>
            <person name="Castanera R."/>
            <person name="Culley D."/>
            <person name="Daum C."/>
            <person name="Ezra D."/>
            <person name="Gonzalez J."/>
            <person name="Henrissat B."/>
            <person name="Kuo A."/>
            <person name="Liang C."/>
            <person name="Lipzen A."/>
            <person name="Lutzoni F."/>
            <person name="Magnuson J."/>
            <person name="Mondo S."/>
            <person name="Nolan M."/>
            <person name="Ohm R."/>
            <person name="Pangilinan J."/>
            <person name="Park H.-J."/>
            <person name="Ramirez L."/>
            <person name="Alfaro M."/>
            <person name="Sun H."/>
            <person name="Tritt A."/>
            <person name="Yoshinaga Y."/>
            <person name="Zwiers L.-H."/>
            <person name="Turgeon B."/>
            <person name="Goodwin S."/>
            <person name="Spatafora J."/>
            <person name="Crous P."/>
            <person name="Grigoriev I."/>
        </authorList>
    </citation>
    <scope>NUCLEOTIDE SEQUENCE</scope>
    <source>
        <strain evidence="2">CBS 175.79</strain>
    </source>
</reference>
<dbReference type="RefSeq" id="XP_033382291.1">
    <property type="nucleotide sequence ID" value="XM_033522370.1"/>
</dbReference>
<protein>
    <submittedName>
        <fullName evidence="2">Uncharacterized protein</fullName>
    </submittedName>
</protein>
<evidence type="ECO:0000313" key="2">
    <source>
        <dbReference type="EMBL" id="KAF2013952.1"/>
    </source>
</evidence>
<evidence type="ECO:0000313" key="3">
    <source>
        <dbReference type="Proteomes" id="UP000799778"/>
    </source>
</evidence>
<dbReference type="GeneID" id="54279767"/>
<dbReference type="Proteomes" id="UP000799778">
    <property type="component" value="Unassembled WGS sequence"/>
</dbReference>
<accession>A0A6A5XLD0</accession>
<organism evidence="2 3">
    <name type="scientific">Aaosphaeria arxii CBS 175.79</name>
    <dbReference type="NCBI Taxonomy" id="1450172"/>
    <lineage>
        <taxon>Eukaryota</taxon>
        <taxon>Fungi</taxon>
        <taxon>Dikarya</taxon>
        <taxon>Ascomycota</taxon>
        <taxon>Pezizomycotina</taxon>
        <taxon>Dothideomycetes</taxon>
        <taxon>Pleosporomycetidae</taxon>
        <taxon>Pleosporales</taxon>
        <taxon>Pleosporales incertae sedis</taxon>
        <taxon>Aaosphaeria</taxon>
    </lineage>
</organism>